<evidence type="ECO:0000313" key="2">
    <source>
        <dbReference type="EMBL" id="SFL71330.1"/>
    </source>
</evidence>
<dbReference type="EMBL" id="FOTQ01000001">
    <property type="protein sequence ID" value="SFL71330.1"/>
    <property type="molecule type" value="Genomic_DNA"/>
</dbReference>
<dbReference type="RefSeq" id="WP_093091827.1">
    <property type="nucleotide sequence ID" value="NZ_FOTQ01000001.1"/>
</dbReference>
<evidence type="ECO:0000313" key="3">
    <source>
        <dbReference type="Proteomes" id="UP000199144"/>
    </source>
</evidence>
<dbReference type="Proteomes" id="UP000199144">
    <property type="component" value="Unassembled WGS sequence"/>
</dbReference>
<reference evidence="2 3" key="1">
    <citation type="submission" date="2016-10" db="EMBL/GenBank/DDBJ databases">
        <authorList>
            <person name="de Groot N.N."/>
        </authorList>
    </citation>
    <scope>NUCLEOTIDE SEQUENCE [LARGE SCALE GENOMIC DNA]</scope>
    <source>
        <strain evidence="2 3">DSM 15283</strain>
    </source>
</reference>
<proteinExistence type="predicted"/>
<feature type="signal peptide" evidence="1">
    <location>
        <begin position="1"/>
        <end position="28"/>
    </location>
</feature>
<protein>
    <recommendedName>
        <fullName evidence="4">Lipoprotein</fullName>
    </recommendedName>
</protein>
<dbReference type="OrthoDB" id="7825578at2"/>
<keyword evidence="1" id="KW-0732">Signal</keyword>
<evidence type="ECO:0000256" key="1">
    <source>
        <dbReference type="SAM" id="SignalP"/>
    </source>
</evidence>
<organism evidence="2 3">
    <name type="scientific">Shimia aestuarii</name>
    <dbReference type="NCBI Taxonomy" id="254406"/>
    <lineage>
        <taxon>Bacteria</taxon>
        <taxon>Pseudomonadati</taxon>
        <taxon>Pseudomonadota</taxon>
        <taxon>Alphaproteobacteria</taxon>
        <taxon>Rhodobacterales</taxon>
        <taxon>Roseobacteraceae</taxon>
    </lineage>
</organism>
<keyword evidence="3" id="KW-1185">Reference proteome</keyword>
<feature type="chain" id="PRO_5011641755" description="Lipoprotein" evidence="1">
    <location>
        <begin position="29"/>
        <end position="228"/>
    </location>
</feature>
<accession>A0A1I4JXR6</accession>
<evidence type="ECO:0008006" key="4">
    <source>
        <dbReference type="Google" id="ProtNLM"/>
    </source>
</evidence>
<dbReference type="AlphaFoldDB" id="A0A1I4JXR6"/>
<dbReference type="STRING" id="254406.SAMN04488042_1011225"/>
<name>A0A1I4JXR6_9RHOB</name>
<gene>
    <name evidence="2" type="ORF">SAMN04488042_1011225</name>
</gene>
<sequence length="228" mass="23979">MADLTALKLGSASLTFVSAILAACSVLAAEVPVPASCEAFATVHRDSCVATSYLRCGDQVQAVSYSEGLLHDTHVFGPQWDLVGYFADDGKAEVRALAGSAPEADLTAELESGESLGTRELEFASGVLKGNKVTVDSALRFGDETVEIGGVSLRKGTLSRLMTVQKNGVTAQYDFVVYATPDASLFIEGAADVNQFGRESRLEWTPQKIVFAGEPGFLATTSDIPCGS</sequence>